<evidence type="ECO:0000256" key="12">
    <source>
        <dbReference type="SAM" id="Phobius"/>
    </source>
</evidence>
<comment type="domain">
    <text evidence="11">The histidine box domains are involved in binding the catalytic metal ions.</text>
</comment>
<feature type="transmembrane region" description="Helical" evidence="12">
    <location>
        <begin position="89"/>
        <end position="112"/>
    </location>
</feature>
<evidence type="ECO:0000313" key="14">
    <source>
        <dbReference type="Proteomes" id="UP000005204"/>
    </source>
</evidence>
<evidence type="ECO:0000256" key="8">
    <source>
        <dbReference type="ARBA" id="ARBA00023098"/>
    </source>
</evidence>
<proteinExistence type="inferred from homology"/>
<dbReference type="GO" id="GO:0004768">
    <property type="term" value="F:stearoyl-CoA 9-desaturase activity"/>
    <property type="evidence" value="ECO:0007669"/>
    <property type="project" value="TreeGrafter"/>
</dbReference>
<feature type="transmembrane region" description="Helical" evidence="12">
    <location>
        <begin position="238"/>
        <end position="260"/>
    </location>
</feature>
<keyword evidence="14" id="KW-1185">Reference proteome</keyword>
<keyword evidence="4 11" id="KW-0812">Transmembrane</keyword>
<sequence>MQETFCVLNVFILKNTMAPLNIVDTPYSDLTKLEDSIENKPNNQANKPNNFEKTNTVDPYDEVKLNEPIFLAPIRKWEKRMGFVTPIRWTNAILITTFHVVTVVWGFYTLFYEKQKPMWQSVIFGIFMGQLAGFGVTAGAHRYWCHRSYKAKLPLQLILALCYSAAGQNTIYEWVRDHRVHHKFSETSADPHDANRGFFFSHIGWLMMKKHPDVVKQGSKIDMSDIIHDPVVIFCTKYFILFKITFCWIIPSALPVYAWGELWNIAILSQAFWRYMLSLHFTWSVNSFAHLWGNKPYDRYIMPCENKGVSIVAMGEGWHNYHHTFPWDYKAAELGVPNNTTTFLLDLFARIGWAYDLKQASPALVRAVAKQRGECKE</sequence>
<evidence type="ECO:0000256" key="2">
    <source>
        <dbReference type="ARBA" id="ARBA00009295"/>
    </source>
</evidence>
<reference evidence="13" key="2">
    <citation type="submission" date="2022-06" db="UniProtKB">
        <authorList>
            <consortium name="EnsemblMetazoa"/>
        </authorList>
    </citation>
    <scope>IDENTIFICATION</scope>
    <source>
        <strain evidence="13">p50T (Dazao)</strain>
    </source>
</reference>
<dbReference type="PANTHER" id="PTHR11351:SF21">
    <property type="entry name" value="GH07782P"/>
    <property type="match status" value="1"/>
</dbReference>
<protein>
    <submittedName>
        <fullName evidence="13">Uncharacterized protein</fullName>
    </submittedName>
</protein>
<keyword evidence="9 12" id="KW-0472">Membrane</keyword>
<dbReference type="CDD" id="cd03505">
    <property type="entry name" value="Delta9-FADS-like"/>
    <property type="match status" value="1"/>
</dbReference>
<dbReference type="PANTHER" id="PTHR11351">
    <property type="entry name" value="ACYL-COA DESATURASE"/>
    <property type="match status" value="1"/>
</dbReference>
<comment type="subcellular location">
    <subcellularLocation>
        <location evidence="1">Membrane</location>
        <topology evidence="1">Multi-pass membrane protein</topology>
    </subcellularLocation>
</comment>
<keyword evidence="7 11" id="KW-0560">Oxidoreductase</keyword>
<dbReference type="Proteomes" id="UP000005204">
    <property type="component" value="Unassembled WGS sequence"/>
</dbReference>
<evidence type="ECO:0000256" key="5">
    <source>
        <dbReference type="ARBA" id="ARBA00022832"/>
    </source>
</evidence>
<feature type="transmembrane region" description="Helical" evidence="12">
    <location>
        <begin position="272"/>
        <end position="292"/>
    </location>
</feature>
<dbReference type="EnsemblMetazoa" id="XM_021347592.2">
    <property type="protein sequence ID" value="XP_021203267.2"/>
    <property type="gene ID" value="LOC101743311"/>
</dbReference>
<keyword evidence="8" id="KW-0443">Lipid metabolism</keyword>
<comment type="cofactor">
    <cofactor evidence="11">
        <name>Fe(2+)</name>
        <dbReference type="ChEBI" id="CHEBI:29033"/>
    </cofactor>
</comment>
<keyword evidence="3 11" id="KW-0444">Lipid biosynthesis</keyword>
<name>A0A8R2DK24_BOMMO</name>
<evidence type="ECO:0000256" key="1">
    <source>
        <dbReference type="ARBA" id="ARBA00004141"/>
    </source>
</evidence>
<dbReference type="GO" id="GO:0005789">
    <property type="term" value="C:endoplasmic reticulum membrane"/>
    <property type="evidence" value="ECO:0007669"/>
    <property type="project" value="TreeGrafter"/>
</dbReference>
<dbReference type="PRINTS" id="PR00075">
    <property type="entry name" value="FACDDSATRASE"/>
</dbReference>
<comment type="similarity">
    <text evidence="2 11">Belongs to the fatty acid desaturase type 1 family.</text>
</comment>
<keyword evidence="6 12" id="KW-1133">Transmembrane helix</keyword>
<dbReference type="GO" id="GO:0006636">
    <property type="term" value="P:unsaturated fatty acid biosynthetic process"/>
    <property type="evidence" value="ECO:0007669"/>
    <property type="project" value="TreeGrafter"/>
</dbReference>
<evidence type="ECO:0000256" key="6">
    <source>
        <dbReference type="ARBA" id="ARBA00022989"/>
    </source>
</evidence>
<keyword evidence="5" id="KW-0276">Fatty acid metabolism</keyword>
<evidence type="ECO:0000256" key="4">
    <source>
        <dbReference type="ARBA" id="ARBA00022692"/>
    </source>
</evidence>
<reference evidence="14" key="1">
    <citation type="journal article" date="2008" name="Insect Biochem. Mol. Biol.">
        <title>The genome of a lepidopteran model insect, the silkworm Bombyx mori.</title>
        <authorList>
            <consortium name="International Silkworm Genome Consortium"/>
        </authorList>
    </citation>
    <scope>NUCLEOTIDE SEQUENCE [LARGE SCALE GENOMIC DNA]</scope>
    <source>
        <strain evidence="14">p50T</strain>
    </source>
</reference>
<evidence type="ECO:0000256" key="3">
    <source>
        <dbReference type="ARBA" id="ARBA00022516"/>
    </source>
</evidence>
<keyword evidence="10 11" id="KW-0275">Fatty acid biosynthesis</keyword>
<evidence type="ECO:0000313" key="13">
    <source>
        <dbReference type="EnsemblMetazoa" id="XP_021203267.2"/>
    </source>
</evidence>
<evidence type="ECO:0000256" key="10">
    <source>
        <dbReference type="ARBA" id="ARBA00023160"/>
    </source>
</evidence>
<dbReference type="InterPro" id="IPR015876">
    <property type="entry name" value="Acyl-CoA_DS"/>
</dbReference>
<organism evidence="13 14">
    <name type="scientific">Bombyx mori</name>
    <name type="common">Silk moth</name>
    <dbReference type="NCBI Taxonomy" id="7091"/>
    <lineage>
        <taxon>Eukaryota</taxon>
        <taxon>Metazoa</taxon>
        <taxon>Ecdysozoa</taxon>
        <taxon>Arthropoda</taxon>
        <taxon>Hexapoda</taxon>
        <taxon>Insecta</taxon>
        <taxon>Pterygota</taxon>
        <taxon>Neoptera</taxon>
        <taxon>Endopterygota</taxon>
        <taxon>Lepidoptera</taxon>
        <taxon>Glossata</taxon>
        <taxon>Ditrysia</taxon>
        <taxon>Bombycoidea</taxon>
        <taxon>Bombycidae</taxon>
        <taxon>Bombycinae</taxon>
        <taxon>Bombyx</taxon>
    </lineage>
</organism>
<evidence type="ECO:0000256" key="9">
    <source>
        <dbReference type="ARBA" id="ARBA00023136"/>
    </source>
</evidence>
<dbReference type="AlphaFoldDB" id="A0A8R2DK24"/>
<dbReference type="GO" id="GO:0005506">
    <property type="term" value="F:iron ion binding"/>
    <property type="evidence" value="ECO:0007669"/>
    <property type="project" value="TreeGrafter"/>
</dbReference>
<evidence type="ECO:0000256" key="11">
    <source>
        <dbReference type="RuleBase" id="RU000581"/>
    </source>
</evidence>
<accession>A0A8R2DK24</accession>
<evidence type="ECO:0000256" key="7">
    <source>
        <dbReference type="ARBA" id="ARBA00023002"/>
    </source>
</evidence>
<feature type="transmembrane region" description="Helical" evidence="12">
    <location>
        <begin position="118"/>
        <end position="140"/>
    </location>
</feature>